<name>A0A178C667_9EURO</name>
<accession>A0A178C667</accession>
<dbReference type="GeneID" id="34594007"/>
<feature type="region of interest" description="Disordered" evidence="1">
    <location>
        <begin position="85"/>
        <end position="121"/>
    </location>
</feature>
<evidence type="ECO:0000313" key="3">
    <source>
        <dbReference type="Proteomes" id="UP000185904"/>
    </source>
</evidence>
<comment type="caution">
    <text evidence="2">The sequence shown here is derived from an EMBL/GenBank/DDBJ whole genome shotgun (WGS) entry which is preliminary data.</text>
</comment>
<feature type="region of interest" description="Disordered" evidence="1">
    <location>
        <begin position="1"/>
        <end position="39"/>
    </location>
</feature>
<dbReference type="EMBL" id="LVCJ01000116">
    <property type="protein sequence ID" value="OAL24914.1"/>
    <property type="molecule type" value="Genomic_DNA"/>
</dbReference>
<evidence type="ECO:0000313" key="2">
    <source>
        <dbReference type="EMBL" id="OAL24914.1"/>
    </source>
</evidence>
<sequence>MSKAAMEPSTQHSKNPLEDRDVASQTYLSLPQSNSDPAKIKAPLIQSIRYSPYPKPTFIAAVRQKASGALKQALQWHQTRIQNWLSPKQSTQESTDVDSETTTVENDSLSSIPGSDAELTTPEIDQQTQVSENSEYLSVGDVEVSTLPSEDLMTSCSTDFGQRNEAYQPPLQSLQASDQSSGVSIKAQTPEYRHRITHDQHSPLHTQQQKFNDTSRFV</sequence>
<feature type="compositionally biased region" description="Polar residues" evidence="1">
    <location>
        <begin position="172"/>
        <end position="187"/>
    </location>
</feature>
<gene>
    <name evidence="2" type="ORF">AYO20_10619</name>
</gene>
<dbReference type="Proteomes" id="UP000185904">
    <property type="component" value="Unassembled WGS sequence"/>
</dbReference>
<feature type="compositionally biased region" description="Polar residues" evidence="1">
    <location>
        <begin position="23"/>
        <end position="36"/>
    </location>
</feature>
<dbReference type="OrthoDB" id="4161446at2759"/>
<keyword evidence="3" id="KW-1185">Reference proteome</keyword>
<feature type="compositionally biased region" description="Polar residues" evidence="1">
    <location>
        <begin position="85"/>
        <end position="113"/>
    </location>
</feature>
<feature type="compositionally biased region" description="Polar residues" evidence="1">
    <location>
        <begin position="203"/>
        <end position="218"/>
    </location>
</feature>
<reference evidence="2 3" key="1">
    <citation type="submission" date="2016-03" db="EMBL/GenBank/DDBJ databases">
        <title>The draft genome sequence of Fonsecaea nubica causative agent of cutaneous subcutaneous infection in human host.</title>
        <authorList>
            <person name="Costa F."/>
            <person name="Sybren D.H."/>
            <person name="Raittz R.T."/>
            <person name="Weiss V.A."/>
            <person name="Leao A.C."/>
            <person name="Gomes R."/>
            <person name="De Souza E.M."/>
            <person name="Pedrosa F.O."/>
            <person name="Steffens M.B."/>
            <person name="Bombassaro A."/>
            <person name="Tadra-Sfeir M.Z."/>
            <person name="Moreno L.F."/>
            <person name="Najafzadeh M.J."/>
            <person name="Felipe M.S."/>
            <person name="Teixeira M."/>
            <person name="Sun J."/>
            <person name="Xi L."/>
            <person name="Castro M.A."/>
            <person name="Vicente V.A."/>
        </authorList>
    </citation>
    <scope>NUCLEOTIDE SEQUENCE [LARGE SCALE GENOMIC DNA]</scope>
    <source>
        <strain evidence="2 3">CBS 269.64</strain>
    </source>
</reference>
<proteinExistence type="predicted"/>
<feature type="region of interest" description="Disordered" evidence="1">
    <location>
        <begin position="172"/>
        <end position="218"/>
    </location>
</feature>
<organism evidence="2 3">
    <name type="scientific">Fonsecaea nubica</name>
    <dbReference type="NCBI Taxonomy" id="856822"/>
    <lineage>
        <taxon>Eukaryota</taxon>
        <taxon>Fungi</taxon>
        <taxon>Dikarya</taxon>
        <taxon>Ascomycota</taxon>
        <taxon>Pezizomycotina</taxon>
        <taxon>Eurotiomycetes</taxon>
        <taxon>Chaetothyriomycetidae</taxon>
        <taxon>Chaetothyriales</taxon>
        <taxon>Herpotrichiellaceae</taxon>
        <taxon>Fonsecaea</taxon>
    </lineage>
</organism>
<dbReference type="AlphaFoldDB" id="A0A178C667"/>
<feature type="compositionally biased region" description="Basic and acidic residues" evidence="1">
    <location>
        <begin position="191"/>
        <end position="202"/>
    </location>
</feature>
<dbReference type="RefSeq" id="XP_022495178.1">
    <property type="nucleotide sequence ID" value="XM_022648875.1"/>
</dbReference>
<protein>
    <submittedName>
        <fullName evidence="2">Uncharacterized protein</fullName>
    </submittedName>
</protein>
<evidence type="ECO:0000256" key="1">
    <source>
        <dbReference type="SAM" id="MobiDB-lite"/>
    </source>
</evidence>